<evidence type="ECO:0000256" key="7">
    <source>
        <dbReference type="ARBA" id="ARBA00023136"/>
    </source>
</evidence>
<evidence type="ECO:0000313" key="10">
    <source>
        <dbReference type="EMBL" id="GMH59004.1"/>
    </source>
</evidence>
<keyword evidence="11" id="KW-1185">Reference proteome</keyword>
<evidence type="ECO:0000256" key="5">
    <source>
        <dbReference type="ARBA" id="ARBA00022824"/>
    </source>
</evidence>
<keyword evidence="6 9" id="KW-1133">Transmembrane helix</keyword>
<dbReference type="AlphaFoldDB" id="A0A9W6ZYX4"/>
<comment type="caution">
    <text evidence="10">The sequence shown here is derived from an EMBL/GenBank/DDBJ whole genome shotgun (WGS) entry which is preliminary data.</text>
</comment>
<evidence type="ECO:0000256" key="6">
    <source>
        <dbReference type="ARBA" id="ARBA00022989"/>
    </source>
</evidence>
<dbReference type="InterPro" id="IPR008504">
    <property type="entry name" value="Emc6"/>
</dbReference>
<accession>A0A9W6ZYX4</accession>
<reference evidence="10" key="1">
    <citation type="submission" date="2022-07" db="EMBL/GenBank/DDBJ databases">
        <title>Genome analysis of Parmales, a sister group of diatoms, reveals the evolutionary specialization of diatoms from phago-mixotrophs to photoautotrophs.</title>
        <authorList>
            <person name="Ban H."/>
            <person name="Sato S."/>
            <person name="Yoshikawa S."/>
            <person name="Kazumasa Y."/>
            <person name="Nakamura Y."/>
            <person name="Ichinomiya M."/>
            <person name="Saitoh K."/>
            <person name="Sato N."/>
            <person name="Blanc-Mathieu R."/>
            <person name="Endo H."/>
            <person name="Kuwata A."/>
            <person name="Ogata H."/>
        </authorList>
    </citation>
    <scope>NUCLEOTIDE SEQUENCE</scope>
</reference>
<dbReference type="PANTHER" id="PTHR20994:SF0">
    <property type="entry name" value="ER MEMBRANE PROTEIN COMPLEX SUBUNIT 6"/>
    <property type="match status" value="1"/>
</dbReference>
<gene>
    <name evidence="10" type="ORF">TrRE_jg3278</name>
</gene>
<dbReference type="GO" id="GO:0072546">
    <property type="term" value="C:EMC complex"/>
    <property type="evidence" value="ECO:0007669"/>
    <property type="project" value="InterPro"/>
</dbReference>
<keyword evidence="5" id="KW-0256">Endoplasmic reticulum</keyword>
<name>A0A9W6ZYX4_9STRA</name>
<dbReference type="EMBL" id="BRXZ01000978">
    <property type="protein sequence ID" value="GMH59004.1"/>
    <property type="molecule type" value="Genomic_DNA"/>
</dbReference>
<evidence type="ECO:0000256" key="1">
    <source>
        <dbReference type="ARBA" id="ARBA00004477"/>
    </source>
</evidence>
<dbReference type="Pfam" id="PF07019">
    <property type="entry name" value="EMC6"/>
    <property type="match status" value="1"/>
</dbReference>
<keyword evidence="7 9" id="KW-0472">Membrane</keyword>
<evidence type="ECO:0000313" key="11">
    <source>
        <dbReference type="Proteomes" id="UP001165082"/>
    </source>
</evidence>
<proteinExistence type="inferred from homology"/>
<protein>
    <recommendedName>
        <fullName evidence="3">ER membrane protein complex subunit 6</fullName>
    </recommendedName>
</protein>
<dbReference type="Proteomes" id="UP001165082">
    <property type="component" value="Unassembled WGS sequence"/>
</dbReference>
<feature type="region of interest" description="Disordered" evidence="8">
    <location>
        <begin position="1"/>
        <end position="23"/>
    </location>
</feature>
<evidence type="ECO:0000256" key="8">
    <source>
        <dbReference type="SAM" id="MobiDB-lite"/>
    </source>
</evidence>
<dbReference type="GO" id="GO:0034975">
    <property type="term" value="P:protein folding in endoplasmic reticulum"/>
    <property type="evidence" value="ECO:0007669"/>
    <property type="project" value="TreeGrafter"/>
</dbReference>
<feature type="compositionally biased region" description="Gly residues" evidence="8">
    <location>
        <begin position="1"/>
        <end position="11"/>
    </location>
</feature>
<dbReference type="GO" id="GO:0000045">
    <property type="term" value="P:autophagosome assembly"/>
    <property type="evidence" value="ECO:0007669"/>
    <property type="project" value="TreeGrafter"/>
</dbReference>
<feature type="transmembrane region" description="Helical" evidence="9">
    <location>
        <begin position="106"/>
        <end position="123"/>
    </location>
</feature>
<dbReference type="InterPro" id="IPR029008">
    <property type="entry name" value="EMC6-like"/>
</dbReference>
<organism evidence="10 11">
    <name type="scientific">Triparma retinervis</name>
    <dbReference type="NCBI Taxonomy" id="2557542"/>
    <lineage>
        <taxon>Eukaryota</taxon>
        <taxon>Sar</taxon>
        <taxon>Stramenopiles</taxon>
        <taxon>Ochrophyta</taxon>
        <taxon>Bolidophyceae</taxon>
        <taxon>Parmales</taxon>
        <taxon>Triparmaceae</taxon>
        <taxon>Triparma</taxon>
    </lineage>
</organism>
<evidence type="ECO:0000256" key="9">
    <source>
        <dbReference type="SAM" id="Phobius"/>
    </source>
</evidence>
<feature type="compositionally biased region" description="Low complexity" evidence="8">
    <location>
        <begin position="12"/>
        <end position="22"/>
    </location>
</feature>
<evidence type="ECO:0000256" key="3">
    <source>
        <dbReference type="ARBA" id="ARBA00020827"/>
    </source>
</evidence>
<dbReference type="OrthoDB" id="16510at2759"/>
<dbReference type="PANTHER" id="PTHR20994">
    <property type="entry name" value="ER MEMBRANE PROTEIN COMPLEX SUBUNIT 6"/>
    <property type="match status" value="1"/>
</dbReference>
<keyword evidence="4 9" id="KW-0812">Transmembrane</keyword>
<comment type="similarity">
    <text evidence="2">Belongs to the EMC6 family.</text>
</comment>
<sequence>MDPMEGLGGSPSGPSDSTAGTGREIFNSSVASKNALHMSDSRVFMSIVSGSLSGIVGSTGLSGMFLFFLMHALTGLGLLALLGGDVKSYTGAATRWGFLMQDVQKCGMTFMLFWTLFYGVVYLF</sequence>
<evidence type="ECO:0000256" key="2">
    <source>
        <dbReference type="ARBA" id="ARBA00009436"/>
    </source>
</evidence>
<evidence type="ECO:0000256" key="4">
    <source>
        <dbReference type="ARBA" id="ARBA00022692"/>
    </source>
</evidence>
<feature type="transmembrane region" description="Helical" evidence="9">
    <location>
        <begin position="67"/>
        <end position="86"/>
    </location>
</feature>
<comment type="subcellular location">
    <subcellularLocation>
        <location evidence="1">Endoplasmic reticulum membrane</location>
        <topology evidence="1">Multi-pass membrane protein</topology>
    </subcellularLocation>
</comment>